<dbReference type="Proteomes" id="UP001590950">
    <property type="component" value="Unassembled WGS sequence"/>
</dbReference>
<dbReference type="InterPro" id="IPR016024">
    <property type="entry name" value="ARM-type_fold"/>
</dbReference>
<feature type="domain" description="SPIN90/Ldb17 leucine-rich" evidence="2">
    <location>
        <begin position="185"/>
        <end position="329"/>
    </location>
</feature>
<evidence type="ECO:0000259" key="2">
    <source>
        <dbReference type="Pfam" id="PF09431"/>
    </source>
</evidence>
<evidence type="ECO:0000313" key="4">
    <source>
        <dbReference type="Proteomes" id="UP001590950"/>
    </source>
</evidence>
<dbReference type="InterPro" id="IPR018556">
    <property type="entry name" value="SPIN90/Ldb17_LRD"/>
</dbReference>
<feature type="compositionally biased region" description="Basic and acidic residues" evidence="1">
    <location>
        <begin position="424"/>
        <end position="434"/>
    </location>
</feature>
<gene>
    <name evidence="3" type="ORF">N7G274_001943</name>
</gene>
<dbReference type="PANTHER" id="PTHR13357">
    <property type="entry name" value="SH3 ADAPTER PROTEIN SPIN90 NCK INTERACTING PROTEIN WITH SH3 DOMAIN"/>
    <property type="match status" value="1"/>
</dbReference>
<feature type="region of interest" description="Disordered" evidence="1">
    <location>
        <begin position="403"/>
        <end position="462"/>
    </location>
</feature>
<dbReference type="Pfam" id="PF09431">
    <property type="entry name" value="SPIN90_LRD"/>
    <property type="match status" value="1"/>
</dbReference>
<dbReference type="InterPro" id="IPR030125">
    <property type="entry name" value="SPIN90/Ldb17"/>
</dbReference>
<dbReference type="PANTHER" id="PTHR13357:SF1">
    <property type="entry name" value="NCK-INTERACTING PROTEIN WITH SH3 DOMAIN"/>
    <property type="match status" value="1"/>
</dbReference>
<name>A0ABR4AID3_9LECA</name>
<comment type="caution">
    <text evidence="3">The sequence shown here is derived from an EMBL/GenBank/DDBJ whole genome shotgun (WGS) entry which is preliminary data.</text>
</comment>
<proteinExistence type="predicted"/>
<sequence>MEFEVSYTLDNEQQFWDELDDIVTTECQSHELIDNALRSYLTFTTNYKGEYIQTEYDIARCSYRLLKSTLFAAHKDYVRRQIVFSLLQEESPDTLHLIVAFLLYDGQQNEVTFEMMNEEGAFARLLELILGRTDDDAGLHRMLLELLYEMSRIQRLRMEDLILIEDDFIEYMFQIIEQLSDDVNDPYHYPVIRVVLILNEQYMLSAHDPAPNQSSSPVTQVTNKVIEILSVHGSSYKTFGENIILLLNRESETSLQLLILKLLYLLFTTTTTYEYFYTNDLHVLLDIILRNLLDLPPSSMPLRHTYLRVLYPLLAHTQLKNPPHYKQNELVRLLAMMAEDGNNHFGAVDETTKRLVGRCGRVAWLKDGDPTSPETPTKMKQRLLSVSMPSAMESSLSVMEVAAQKSAPGIQTPSRANNAMGGDGTREEEQKDPSVEALAVGNEAGSKTMSVEKSPFEVEGEA</sequence>
<accession>A0ABR4AID3</accession>
<organism evidence="3 4">
    <name type="scientific">Stereocaulon virgatum</name>
    <dbReference type="NCBI Taxonomy" id="373712"/>
    <lineage>
        <taxon>Eukaryota</taxon>
        <taxon>Fungi</taxon>
        <taxon>Dikarya</taxon>
        <taxon>Ascomycota</taxon>
        <taxon>Pezizomycotina</taxon>
        <taxon>Lecanoromycetes</taxon>
        <taxon>OSLEUM clade</taxon>
        <taxon>Lecanoromycetidae</taxon>
        <taxon>Lecanorales</taxon>
        <taxon>Lecanorineae</taxon>
        <taxon>Stereocaulaceae</taxon>
        <taxon>Stereocaulon</taxon>
    </lineage>
</organism>
<reference evidence="3 4" key="1">
    <citation type="submission" date="2024-09" db="EMBL/GenBank/DDBJ databases">
        <title>Rethinking Asexuality: The Enigmatic Case of Functional Sexual Genes in Lepraria (Stereocaulaceae).</title>
        <authorList>
            <person name="Doellman M."/>
            <person name="Sun Y."/>
            <person name="Barcenas-Pena A."/>
            <person name="Lumbsch H.T."/>
            <person name="Grewe F."/>
        </authorList>
    </citation>
    <scope>NUCLEOTIDE SEQUENCE [LARGE SCALE GENOMIC DNA]</scope>
    <source>
        <strain evidence="3 4">Mercado 3170</strain>
    </source>
</reference>
<dbReference type="EMBL" id="JBEFKJ010000006">
    <property type="protein sequence ID" value="KAL2045515.1"/>
    <property type="molecule type" value="Genomic_DNA"/>
</dbReference>
<dbReference type="SUPFAM" id="SSF48371">
    <property type="entry name" value="ARM repeat"/>
    <property type="match status" value="1"/>
</dbReference>
<keyword evidence="4" id="KW-1185">Reference proteome</keyword>
<protein>
    <recommendedName>
        <fullName evidence="2">SPIN90/Ldb17 leucine-rich domain-containing protein</fullName>
    </recommendedName>
</protein>
<evidence type="ECO:0000313" key="3">
    <source>
        <dbReference type="EMBL" id="KAL2045515.1"/>
    </source>
</evidence>
<evidence type="ECO:0000256" key="1">
    <source>
        <dbReference type="SAM" id="MobiDB-lite"/>
    </source>
</evidence>